<accession>A0A938Y6B2</accession>
<gene>
    <name evidence="1" type="ORF">JK386_03845</name>
</gene>
<evidence type="ECO:0000313" key="2">
    <source>
        <dbReference type="Proteomes" id="UP000663791"/>
    </source>
</evidence>
<organism evidence="1 2">
    <name type="scientific">Nocardioides faecalis</name>
    <dbReference type="NCBI Taxonomy" id="2803858"/>
    <lineage>
        <taxon>Bacteria</taxon>
        <taxon>Bacillati</taxon>
        <taxon>Actinomycetota</taxon>
        <taxon>Actinomycetes</taxon>
        <taxon>Propionibacteriales</taxon>
        <taxon>Nocardioidaceae</taxon>
        <taxon>Nocardioides</taxon>
    </lineage>
</organism>
<sequence length="155" mass="16856">MTYTVLSLRRAWSGLVPPAPEEVVGDLRASFVAPLRTVAPRGLGLIGLPRWYGKRFRREGASVTGVNLLRSPGHSTGGSTGELVETLPMQVQLGVSLADDLPALVVTYPKESPRPWPWVRDELRVLPDGTILGMTFVDLPGLRRTGGTPFLLTRT</sequence>
<evidence type="ECO:0000313" key="1">
    <source>
        <dbReference type="EMBL" id="MBM9459023.1"/>
    </source>
</evidence>
<name>A0A938Y6B2_9ACTN</name>
<dbReference type="EMBL" id="JAERTX010000003">
    <property type="protein sequence ID" value="MBM9459023.1"/>
    <property type="molecule type" value="Genomic_DNA"/>
</dbReference>
<keyword evidence="2" id="KW-1185">Reference proteome</keyword>
<dbReference type="AlphaFoldDB" id="A0A938Y6B2"/>
<proteinExistence type="predicted"/>
<dbReference type="RefSeq" id="WP_205290323.1">
    <property type="nucleotide sequence ID" value="NZ_CP074406.1"/>
</dbReference>
<comment type="caution">
    <text evidence="1">The sequence shown here is derived from an EMBL/GenBank/DDBJ whole genome shotgun (WGS) entry which is preliminary data.</text>
</comment>
<dbReference type="Proteomes" id="UP000663791">
    <property type="component" value="Unassembled WGS sequence"/>
</dbReference>
<reference evidence="1" key="1">
    <citation type="submission" date="2021-01" db="EMBL/GenBank/DDBJ databases">
        <title>Novel species in genus Nocardioides.</title>
        <authorList>
            <person name="Zhang G."/>
        </authorList>
    </citation>
    <scope>NUCLEOTIDE SEQUENCE</scope>
    <source>
        <strain evidence="1">Zg-536</strain>
    </source>
</reference>
<protein>
    <submittedName>
        <fullName evidence="1">Uncharacterized protein</fullName>
    </submittedName>
</protein>